<sequence length="76" mass="8678">MNMMNPSAHEISKAPAKIHNVVDIDGRKASVLFQDDQCFDIILRLPEKLCCHIKVLKQLPIRLPSNETVVHLRSNF</sequence>
<evidence type="ECO:0000313" key="1">
    <source>
        <dbReference type="EMBL" id="CAG9932326.1"/>
    </source>
</evidence>
<dbReference type="Proteomes" id="UP000839052">
    <property type="component" value="Chromosome"/>
</dbReference>
<protein>
    <submittedName>
        <fullName evidence="1">Uncharacterized protein</fullName>
    </submittedName>
</protein>
<accession>A0ABN8AHY1</accession>
<dbReference type="EMBL" id="OU912926">
    <property type="protein sequence ID" value="CAG9932326.1"/>
    <property type="molecule type" value="Genomic_DNA"/>
</dbReference>
<keyword evidence="2" id="KW-1185">Reference proteome</keyword>
<name>A0ABN8AHY1_9PROT</name>
<reference evidence="1 2" key="1">
    <citation type="submission" date="2021-10" db="EMBL/GenBank/DDBJ databases">
        <authorList>
            <person name="Koch H."/>
        </authorList>
    </citation>
    <scope>NUCLEOTIDE SEQUENCE [LARGE SCALE GENOMIC DNA]</scope>
    <source>
        <strain evidence="1">6680</strain>
    </source>
</reference>
<evidence type="ECO:0000313" key="2">
    <source>
        <dbReference type="Proteomes" id="UP000839052"/>
    </source>
</evidence>
<gene>
    <name evidence="1" type="ORF">NTG6680_1073</name>
</gene>
<organism evidence="1 2">
    <name type="scientific">Candidatus Nitrotoga arctica</name>
    <dbReference type="NCBI Taxonomy" id="453162"/>
    <lineage>
        <taxon>Bacteria</taxon>
        <taxon>Pseudomonadati</taxon>
        <taxon>Pseudomonadota</taxon>
        <taxon>Betaproteobacteria</taxon>
        <taxon>Nitrosomonadales</taxon>
        <taxon>Gallionellaceae</taxon>
        <taxon>Candidatus Nitrotoga</taxon>
    </lineage>
</organism>
<proteinExistence type="predicted"/>